<feature type="chain" id="PRO_5045409562" description="Cysteine rich repeat-containing protein" evidence="1">
    <location>
        <begin position="28"/>
        <end position="98"/>
    </location>
</feature>
<evidence type="ECO:0000313" key="2">
    <source>
        <dbReference type="EMBL" id="MDQ0393093.1"/>
    </source>
</evidence>
<proteinExistence type="predicted"/>
<sequence>MSRSPLPRAASLALALAVLLPPAFAEAQTSPELKSKAMALMKPCRPDFQRFCSHVQPGGGRVLACLKSHERELSPACGQAVTEAAVLMKRAGKAPPSN</sequence>
<dbReference type="EMBL" id="JAUSVK010000001">
    <property type="protein sequence ID" value="MDQ0393093.1"/>
    <property type="molecule type" value="Genomic_DNA"/>
</dbReference>
<dbReference type="RefSeq" id="WP_307427899.1">
    <property type="nucleotide sequence ID" value="NZ_JAUSVK010000001.1"/>
</dbReference>
<comment type="caution">
    <text evidence="2">The sequence shown here is derived from an EMBL/GenBank/DDBJ whole genome shotgun (WGS) entry which is preliminary data.</text>
</comment>
<evidence type="ECO:0000313" key="3">
    <source>
        <dbReference type="Proteomes" id="UP001237448"/>
    </source>
</evidence>
<keyword evidence="1" id="KW-0732">Signal</keyword>
<feature type="signal peptide" evidence="1">
    <location>
        <begin position="1"/>
        <end position="27"/>
    </location>
</feature>
<gene>
    <name evidence="2" type="ORF">J3R73_002885</name>
</gene>
<dbReference type="InterPro" id="IPR001893">
    <property type="entry name" value="Cys-rich_GLG1_repeat"/>
</dbReference>
<evidence type="ECO:0008006" key="4">
    <source>
        <dbReference type="Google" id="ProtNLM"/>
    </source>
</evidence>
<protein>
    <recommendedName>
        <fullName evidence="4">Cysteine rich repeat-containing protein</fullName>
    </recommendedName>
</protein>
<name>A0ABU0FG57_9HYPH</name>
<organism evidence="2 3">
    <name type="scientific">Labrys monachus</name>
    <dbReference type="NCBI Taxonomy" id="217067"/>
    <lineage>
        <taxon>Bacteria</taxon>
        <taxon>Pseudomonadati</taxon>
        <taxon>Pseudomonadota</taxon>
        <taxon>Alphaproteobacteria</taxon>
        <taxon>Hyphomicrobiales</taxon>
        <taxon>Xanthobacteraceae</taxon>
        <taxon>Labrys</taxon>
    </lineage>
</organism>
<accession>A0ABU0FG57</accession>
<reference evidence="2 3" key="1">
    <citation type="submission" date="2023-07" db="EMBL/GenBank/DDBJ databases">
        <title>Genomic Encyclopedia of Type Strains, Phase IV (KMG-IV): sequencing the most valuable type-strain genomes for metagenomic binning, comparative biology and taxonomic classification.</title>
        <authorList>
            <person name="Goeker M."/>
        </authorList>
    </citation>
    <scope>NUCLEOTIDE SEQUENCE [LARGE SCALE GENOMIC DNA]</scope>
    <source>
        <strain evidence="2 3">DSM 5896</strain>
    </source>
</reference>
<keyword evidence="3" id="KW-1185">Reference proteome</keyword>
<dbReference type="Pfam" id="PF00839">
    <property type="entry name" value="Cys_rich_FGFR"/>
    <property type="match status" value="1"/>
</dbReference>
<evidence type="ECO:0000256" key="1">
    <source>
        <dbReference type="SAM" id="SignalP"/>
    </source>
</evidence>
<dbReference type="Proteomes" id="UP001237448">
    <property type="component" value="Unassembled WGS sequence"/>
</dbReference>